<gene>
    <name evidence="1" type="ORF">ACIBG2_23535</name>
</gene>
<evidence type="ECO:0000313" key="1">
    <source>
        <dbReference type="EMBL" id="MFI6500371.1"/>
    </source>
</evidence>
<dbReference type="InterPro" id="IPR009351">
    <property type="entry name" value="AlkZ-like"/>
</dbReference>
<sequence length="363" mass="39241">MINVGREQVIAFRLGRHRLGERAMLTEAAATAPQDTPPGSAELALRARAEVGAEDVAAALATRRTLVRVWSLRGAPCLVNAADLPLVTRGLLPDDEESWRARMAGFLPMLDRMGRSASATMELVIEATRDALNGRTLTTRELGSALAPRLPAEFAPWMGPDTFSSFSEILTRAASLTGEFAIAPGAGTAFLRVDQWLPAVPVDKKARLGLVRRYLSLYGPSTVEEFAAWAGVSPHYAARSWALAEAELVPVGAGFVLAEDVDELKRASLPTGVRLLPPDEPYLQGRDRATLAPDTSLHPRIWARTGRPGVILGDGELAGLWRHRQKDTTLLVTMEGTADRDAVLAEAEPYAEFLGCQAVRLNH</sequence>
<name>A0ABW7YWT6_9ACTN</name>
<evidence type="ECO:0000313" key="2">
    <source>
        <dbReference type="Proteomes" id="UP001612741"/>
    </source>
</evidence>
<keyword evidence="1" id="KW-0238">DNA-binding</keyword>
<dbReference type="RefSeq" id="WP_397084236.1">
    <property type="nucleotide sequence ID" value="NZ_JBITGY010000006.1"/>
</dbReference>
<keyword evidence="2" id="KW-1185">Reference proteome</keyword>
<dbReference type="Proteomes" id="UP001612741">
    <property type="component" value="Unassembled WGS sequence"/>
</dbReference>
<organism evidence="1 2">
    <name type="scientific">Nonomuraea typhae</name>
    <dbReference type="NCBI Taxonomy" id="2603600"/>
    <lineage>
        <taxon>Bacteria</taxon>
        <taxon>Bacillati</taxon>
        <taxon>Actinomycetota</taxon>
        <taxon>Actinomycetes</taxon>
        <taxon>Streptosporangiales</taxon>
        <taxon>Streptosporangiaceae</taxon>
        <taxon>Nonomuraea</taxon>
    </lineage>
</organism>
<comment type="caution">
    <text evidence="1">The sequence shown here is derived from an EMBL/GenBank/DDBJ whole genome shotgun (WGS) entry which is preliminary data.</text>
</comment>
<protein>
    <submittedName>
        <fullName evidence="1">Winged helix DNA-binding domain-containing protein</fullName>
    </submittedName>
</protein>
<proteinExistence type="predicted"/>
<dbReference type="PANTHER" id="PTHR38479:SF2">
    <property type="entry name" value="WINGED HELIX DNA-BINDING DOMAIN-CONTAINING PROTEIN"/>
    <property type="match status" value="1"/>
</dbReference>
<accession>A0ABW7YWT6</accession>
<dbReference type="EMBL" id="JBITGY010000006">
    <property type="protein sequence ID" value="MFI6500371.1"/>
    <property type="molecule type" value="Genomic_DNA"/>
</dbReference>
<reference evidence="1 2" key="1">
    <citation type="submission" date="2024-10" db="EMBL/GenBank/DDBJ databases">
        <title>The Natural Products Discovery Center: Release of the First 8490 Sequenced Strains for Exploring Actinobacteria Biosynthetic Diversity.</title>
        <authorList>
            <person name="Kalkreuter E."/>
            <person name="Kautsar S.A."/>
            <person name="Yang D."/>
            <person name="Bader C.D."/>
            <person name="Teijaro C.N."/>
            <person name="Fluegel L."/>
            <person name="Davis C.M."/>
            <person name="Simpson J.R."/>
            <person name="Lauterbach L."/>
            <person name="Steele A.D."/>
            <person name="Gui C."/>
            <person name="Meng S."/>
            <person name="Li G."/>
            <person name="Viehrig K."/>
            <person name="Ye F."/>
            <person name="Su P."/>
            <person name="Kiefer A.F."/>
            <person name="Nichols A."/>
            <person name="Cepeda A.J."/>
            <person name="Yan W."/>
            <person name="Fan B."/>
            <person name="Jiang Y."/>
            <person name="Adhikari A."/>
            <person name="Zheng C.-J."/>
            <person name="Schuster L."/>
            <person name="Cowan T.M."/>
            <person name="Smanski M.J."/>
            <person name="Chevrette M.G."/>
            <person name="De Carvalho L.P.S."/>
            <person name="Shen B."/>
        </authorList>
    </citation>
    <scope>NUCLEOTIDE SEQUENCE [LARGE SCALE GENOMIC DNA]</scope>
    <source>
        <strain evidence="1 2">NPDC050545</strain>
    </source>
</reference>
<dbReference type="Pfam" id="PF06224">
    <property type="entry name" value="AlkZ-like"/>
    <property type="match status" value="1"/>
</dbReference>
<dbReference type="GO" id="GO:0003677">
    <property type="term" value="F:DNA binding"/>
    <property type="evidence" value="ECO:0007669"/>
    <property type="project" value="UniProtKB-KW"/>
</dbReference>
<dbReference type="PANTHER" id="PTHR38479">
    <property type="entry name" value="LMO0824 PROTEIN"/>
    <property type="match status" value="1"/>
</dbReference>